<evidence type="ECO:0000256" key="8">
    <source>
        <dbReference type="ARBA" id="ARBA00023034"/>
    </source>
</evidence>
<dbReference type="EMBL" id="UYJE01004811">
    <property type="protein sequence ID" value="VDI31631.1"/>
    <property type="molecule type" value="Genomic_DNA"/>
</dbReference>
<name>A0A8B6EBL6_MYTGA</name>
<keyword evidence="6" id="KW-0735">Signal-anchor</keyword>
<dbReference type="GO" id="GO:0016758">
    <property type="term" value="F:hexosyltransferase activity"/>
    <property type="evidence" value="ECO:0007669"/>
    <property type="project" value="InterPro"/>
</dbReference>
<proteinExistence type="inferred from homology"/>
<evidence type="ECO:0000256" key="9">
    <source>
        <dbReference type="ARBA" id="ARBA00023136"/>
    </source>
</evidence>
<evidence type="ECO:0000313" key="11">
    <source>
        <dbReference type="EMBL" id="VDI31631.1"/>
    </source>
</evidence>
<gene>
    <name evidence="11" type="ORF">MGAL_10B026638</name>
</gene>
<dbReference type="GO" id="GO:0000139">
    <property type="term" value="C:Golgi membrane"/>
    <property type="evidence" value="ECO:0007669"/>
    <property type="project" value="UniProtKB-SubCell"/>
</dbReference>
<dbReference type="EC" id="2.4.1.-" evidence="10"/>
<keyword evidence="5" id="KW-0812">Transmembrane</keyword>
<dbReference type="AlphaFoldDB" id="A0A8B6EBL6"/>
<keyword evidence="9" id="KW-0472">Membrane</keyword>
<dbReference type="PANTHER" id="PTHR11214">
    <property type="entry name" value="BETA-1,3-N-ACETYLGLUCOSAMINYLTRANSFERASE"/>
    <property type="match status" value="1"/>
</dbReference>
<evidence type="ECO:0000256" key="1">
    <source>
        <dbReference type="ARBA" id="ARBA00004323"/>
    </source>
</evidence>
<sequence length="102" mass="11919">MDDDITINIPLVVPYFAEKENAAKITNVLDFQTIMENSPARERNNKWFLTPEEYPFTKFLPYCAGHSSIMSIDVVRKMYRASKHMPYFWLEDVYGSGFLSLI</sequence>
<dbReference type="Pfam" id="PF01762">
    <property type="entry name" value="Galactosyl_T"/>
    <property type="match status" value="1"/>
</dbReference>
<comment type="similarity">
    <text evidence="2 10">Belongs to the glycosyltransferase 31 family.</text>
</comment>
<keyword evidence="4" id="KW-0808">Transferase</keyword>
<dbReference type="Proteomes" id="UP000596742">
    <property type="component" value="Unassembled WGS sequence"/>
</dbReference>
<evidence type="ECO:0000256" key="2">
    <source>
        <dbReference type="ARBA" id="ARBA00008661"/>
    </source>
</evidence>
<comment type="subcellular location">
    <subcellularLocation>
        <location evidence="1 10">Golgi apparatus membrane</location>
        <topology evidence="1 10">Single-pass type II membrane protein</topology>
    </subcellularLocation>
</comment>
<dbReference type="InterPro" id="IPR002659">
    <property type="entry name" value="Glyco_trans_31"/>
</dbReference>
<protein>
    <recommendedName>
        <fullName evidence="10">Hexosyltransferase</fullName>
        <ecNumber evidence="10">2.4.1.-</ecNumber>
    </recommendedName>
</protein>
<evidence type="ECO:0000256" key="7">
    <source>
        <dbReference type="ARBA" id="ARBA00022989"/>
    </source>
</evidence>
<evidence type="ECO:0000313" key="12">
    <source>
        <dbReference type="Proteomes" id="UP000596742"/>
    </source>
</evidence>
<organism evidence="11 12">
    <name type="scientific">Mytilus galloprovincialis</name>
    <name type="common">Mediterranean mussel</name>
    <dbReference type="NCBI Taxonomy" id="29158"/>
    <lineage>
        <taxon>Eukaryota</taxon>
        <taxon>Metazoa</taxon>
        <taxon>Spiralia</taxon>
        <taxon>Lophotrochozoa</taxon>
        <taxon>Mollusca</taxon>
        <taxon>Bivalvia</taxon>
        <taxon>Autobranchia</taxon>
        <taxon>Pteriomorphia</taxon>
        <taxon>Mytilida</taxon>
        <taxon>Mytiloidea</taxon>
        <taxon>Mytilidae</taxon>
        <taxon>Mytilinae</taxon>
        <taxon>Mytilus</taxon>
    </lineage>
</organism>
<dbReference type="PANTHER" id="PTHR11214:SF314">
    <property type="entry name" value="HEXOSYLTRANSFERASE"/>
    <property type="match status" value="1"/>
</dbReference>
<keyword evidence="7" id="KW-1133">Transmembrane helix</keyword>
<evidence type="ECO:0000256" key="3">
    <source>
        <dbReference type="ARBA" id="ARBA00022676"/>
    </source>
</evidence>
<evidence type="ECO:0000256" key="5">
    <source>
        <dbReference type="ARBA" id="ARBA00022692"/>
    </source>
</evidence>
<keyword evidence="8 10" id="KW-0333">Golgi apparatus</keyword>
<evidence type="ECO:0000256" key="4">
    <source>
        <dbReference type="ARBA" id="ARBA00022679"/>
    </source>
</evidence>
<accession>A0A8B6EBL6</accession>
<dbReference type="OrthoDB" id="6381420at2759"/>
<evidence type="ECO:0000256" key="6">
    <source>
        <dbReference type="ARBA" id="ARBA00022968"/>
    </source>
</evidence>
<keyword evidence="3 10" id="KW-0328">Glycosyltransferase</keyword>
<dbReference type="GO" id="GO:0006493">
    <property type="term" value="P:protein O-linked glycosylation"/>
    <property type="evidence" value="ECO:0007669"/>
    <property type="project" value="TreeGrafter"/>
</dbReference>
<reference evidence="11" key="1">
    <citation type="submission" date="2018-11" db="EMBL/GenBank/DDBJ databases">
        <authorList>
            <person name="Alioto T."/>
            <person name="Alioto T."/>
        </authorList>
    </citation>
    <scope>NUCLEOTIDE SEQUENCE</scope>
</reference>
<comment type="caution">
    <text evidence="11">The sequence shown here is derived from an EMBL/GenBank/DDBJ whole genome shotgun (WGS) entry which is preliminary data.</text>
</comment>
<keyword evidence="12" id="KW-1185">Reference proteome</keyword>
<evidence type="ECO:0000256" key="10">
    <source>
        <dbReference type="RuleBase" id="RU363063"/>
    </source>
</evidence>